<keyword evidence="3" id="KW-0285">Flavoprotein</keyword>
<keyword evidence="4" id="KW-0288">FMN</keyword>
<dbReference type="GO" id="GO:0004152">
    <property type="term" value="F:dihydroorotate dehydrogenase activity"/>
    <property type="evidence" value="ECO:0007669"/>
    <property type="project" value="TreeGrafter"/>
</dbReference>
<name>X1AFQ0_9ZZZZ</name>
<dbReference type="EMBL" id="BART01019009">
    <property type="protein sequence ID" value="GAG80734.1"/>
    <property type="molecule type" value="Genomic_DNA"/>
</dbReference>
<evidence type="ECO:0000256" key="3">
    <source>
        <dbReference type="ARBA" id="ARBA00022630"/>
    </source>
</evidence>
<dbReference type="InterPro" id="IPR001295">
    <property type="entry name" value="Dihydroorotate_DH_CS"/>
</dbReference>
<keyword evidence="6" id="KW-0560">Oxidoreductase</keyword>
<evidence type="ECO:0000256" key="4">
    <source>
        <dbReference type="ARBA" id="ARBA00022643"/>
    </source>
</evidence>
<dbReference type="GO" id="GO:0044205">
    <property type="term" value="P:'de novo' UMP biosynthetic process"/>
    <property type="evidence" value="ECO:0007669"/>
    <property type="project" value="UniProtKB-UniPathway"/>
</dbReference>
<evidence type="ECO:0000313" key="8">
    <source>
        <dbReference type="EMBL" id="GAG80734.1"/>
    </source>
</evidence>
<dbReference type="InterPro" id="IPR050074">
    <property type="entry name" value="DHO_dehydrogenase"/>
</dbReference>
<dbReference type="PANTHER" id="PTHR48109">
    <property type="entry name" value="DIHYDROOROTATE DEHYDROGENASE (QUINONE), MITOCHONDRIAL-RELATED"/>
    <property type="match status" value="1"/>
</dbReference>
<organism evidence="8">
    <name type="scientific">marine sediment metagenome</name>
    <dbReference type="NCBI Taxonomy" id="412755"/>
    <lineage>
        <taxon>unclassified sequences</taxon>
        <taxon>metagenomes</taxon>
        <taxon>ecological metagenomes</taxon>
    </lineage>
</organism>
<reference evidence="8" key="1">
    <citation type="journal article" date="2014" name="Front. Microbiol.">
        <title>High frequency of phylogenetically diverse reductive dehalogenase-homologous genes in deep subseafloor sedimentary metagenomes.</title>
        <authorList>
            <person name="Kawai M."/>
            <person name="Futagami T."/>
            <person name="Toyoda A."/>
            <person name="Takaki Y."/>
            <person name="Nishi S."/>
            <person name="Hori S."/>
            <person name="Arai W."/>
            <person name="Tsubouchi T."/>
            <person name="Morono Y."/>
            <person name="Uchiyama I."/>
            <person name="Ito T."/>
            <person name="Fujiyama A."/>
            <person name="Inagaki F."/>
            <person name="Takami H."/>
        </authorList>
    </citation>
    <scope>NUCLEOTIDE SEQUENCE</scope>
    <source>
        <strain evidence="8">Expedition CK06-06</strain>
    </source>
</reference>
<dbReference type="PANTHER" id="PTHR48109:SF1">
    <property type="entry name" value="DIHYDROOROTATE DEHYDROGENASE (FUMARATE)"/>
    <property type="match status" value="1"/>
</dbReference>
<feature type="domain" description="Dihydroorotate dehydrogenase catalytic" evidence="7">
    <location>
        <begin position="4"/>
        <end position="154"/>
    </location>
</feature>
<evidence type="ECO:0000256" key="1">
    <source>
        <dbReference type="ARBA" id="ARBA00001917"/>
    </source>
</evidence>
<evidence type="ECO:0000259" key="7">
    <source>
        <dbReference type="Pfam" id="PF01180"/>
    </source>
</evidence>
<dbReference type="SUPFAM" id="SSF51395">
    <property type="entry name" value="FMN-linked oxidoreductases"/>
    <property type="match status" value="1"/>
</dbReference>
<comment type="caution">
    <text evidence="8">The sequence shown here is derived from an EMBL/GenBank/DDBJ whole genome shotgun (WGS) entry which is preliminary data.</text>
</comment>
<dbReference type="GO" id="GO:0005737">
    <property type="term" value="C:cytoplasm"/>
    <property type="evidence" value="ECO:0007669"/>
    <property type="project" value="InterPro"/>
</dbReference>
<proteinExistence type="predicted"/>
<dbReference type="PROSITE" id="PS00912">
    <property type="entry name" value="DHODEHASE_2"/>
    <property type="match status" value="1"/>
</dbReference>
<feature type="non-terminal residue" evidence="8">
    <location>
        <position position="1"/>
    </location>
</feature>
<dbReference type="InterPro" id="IPR005720">
    <property type="entry name" value="Dihydroorotate_DH_cat"/>
</dbReference>
<dbReference type="UniPathway" id="UPA00070"/>
<evidence type="ECO:0000256" key="5">
    <source>
        <dbReference type="ARBA" id="ARBA00022975"/>
    </source>
</evidence>
<comment type="pathway">
    <text evidence="2">Pyrimidine metabolism; UMP biosynthesis via de novo pathway.</text>
</comment>
<sequence length="171" mass="17357">IKAGGAEFGANPESAAEVIAAVKAATSRPILVKLTPNTIDIAKIAMAVAEAGADAISLINTLRGMAIDTAKRRPLLGNITGGLSGPAIKPVALYMVYEVAGAVEVPVIGCGGITTASDAIEFIMAGASAIQVGTASFTNPRAPLDILEGIKQFMEKEGIEDIRELVGAARG</sequence>
<evidence type="ECO:0000256" key="6">
    <source>
        <dbReference type="ARBA" id="ARBA00023002"/>
    </source>
</evidence>
<dbReference type="GO" id="GO:0006207">
    <property type="term" value="P:'de novo' pyrimidine nucleobase biosynthetic process"/>
    <property type="evidence" value="ECO:0007669"/>
    <property type="project" value="InterPro"/>
</dbReference>
<dbReference type="Pfam" id="PF01180">
    <property type="entry name" value="DHO_dh"/>
    <property type="match status" value="1"/>
</dbReference>
<accession>X1AFQ0</accession>
<dbReference type="Gene3D" id="3.20.20.70">
    <property type="entry name" value="Aldolase class I"/>
    <property type="match status" value="1"/>
</dbReference>
<dbReference type="AlphaFoldDB" id="X1AFQ0"/>
<keyword evidence="5" id="KW-0665">Pyrimidine biosynthesis</keyword>
<protein>
    <recommendedName>
        <fullName evidence="7">Dihydroorotate dehydrogenase catalytic domain-containing protein</fullName>
    </recommendedName>
</protein>
<evidence type="ECO:0000256" key="2">
    <source>
        <dbReference type="ARBA" id="ARBA00004725"/>
    </source>
</evidence>
<dbReference type="InterPro" id="IPR013785">
    <property type="entry name" value="Aldolase_TIM"/>
</dbReference>
<gene>
    <name evidence="8" type="ORF">S01H4_35699</name>
</gene>
<comment type="cofactor">
    <cofactor evidence="1">
        <name>FMN</name>
        <dbReference type="ChEBI" id="CHEBI:58210"/>
    </cofactor>
</comment>